<sequence length="221" mass="24798">MDKTERTIETYDLHAGLYEEKFMNFPGYAKRIQSFGRILAAGAKVLDLGCGPGNVAKQLVELDKEFEVLGIDLSSEMIRHAKVNVISPCVEFRVGDIRNMDLEENAFDAVIASFCLPHLTDEEAGTFIQDISKVLREGGLLYLSCMEGCRSGFETTSFSSNDFIFFNYYSEEFISNVLCTNGLKINEVQRDEYLESDGSKTNDMFFLAKKQCVTGDGPEHI</sequence>
<dbReference type="CDD" id="cd02440">
    <property type="entry name" value="AdoMet_MTases"/>
    <property type="match status" value="1"/>
</dbReference>
<dbReference type="Pfam" id="PF13649">
    <property type="entry name" value="Methyltransf_25"/>
    <property type="match status" value="1"/>
</dbReference>
<evidence type="ECO:0000256" key="2">
    <source>
        <dbReference type="ARBA" id="ARBA00022679"/>
    </source>
</evidence>
<protein>
    <submittedName>
        <fullName evidence="4">Methyltransferase type 11</fullName>
    </submittedName>
</protein>
<dbReference type="EMBL" id="LK996017">
    <property type="protein sequence ID" value="CDX04595.1"/>
    <property type="molecule type" value="Genomic_DNA"/>
</dbReference>
<dbReference type="SUPFAM" id="SSF53335">
    <property type="entry name" value="S-adenosyl-L-methionine-dependent methyltransferases"/>
    <property type="match status" value="1"/>
</dbReference>
<dbReference type="RefSeq" id="WP_018306220.1">
    <property type="nucleotide sequence ID" value="NZ_LK996017.1"/>
</dbReference>
<dbReference type="GO" id="GO:0008168">
    <property type="term" value="F:methyltransferase activity"/>
    <property type="evidence" value="ECO:0007669"/>
    <property type="project" value="UniProtKB-KW"/>
</dbReference>
<dbReference type="PANTHER" id="PTHR43861:SF1">
    <property type="entry name" value="TRANS-ACONITATE 2-METHYLTRANSFERASE"/>
    <property type="match status" value="1"/>
</dbReference>
<dbReference type="AlphaFoldDB" id="A0A098B8A9"/>
<proteinExistence type="predicted"/>
<dbReference type="InterPro" id="IPR029063">
    <property type="entry name" value="SAM-dependent_MTases_sf"/>
</dbReference>
<dbReference type="GO" id="GO:0032259">
    <property type="term" value="P:methylation"/>
    <property type="evidence" value="ECO:0007669"/>
    <property type="project" value="UniProtKB-KW"/>
</dbReference>
<evidence type="ECO:0000313" key="4">
    <source>
        <dbReference type="EMBL" id="CDX04595.1"/>
    </source>
</evidence>
<dbReference type="PANTHER" id="PTHR43861">
    <property type="entry name" value="TRANS-ACONITATE 2-METHYLTRANSFERASE-RELATED"/>
    <property type="match status" value="1"/>
</dbReference>
<gene>
    <name evidence="4" type="ORF">DPCES_4709</name>
</gene>
<keyword evidence="2 4" id="KW-0808">Transferase</keyword>
<evidence type="ECO:0000259" key="3">
    <source>
        <dbReference type="Pfam" id="PF13649"/>
    </source>
</evidence>
<name>A0A098B8A9_DESHA</name>
<evidence type="ECO:0000256" key="1">
    <source>
        <dbReference type="ARBA" id="ARBA00022603"/>
    </source>
</evidence>
<dbReference type="InterPro" id="IPR041698">
    <property type="entry name" value="Methyltransf_25"/>
</dbReference>
<reference evidence="4" key="1">
    <citation type="submission" date="2014-07" db="EMBL/GenBank/DDBJ databases">
        <authorList>
            <person name="Hornung V.Bastian."/>
        </authorList>
    </citation>
    <scope>NUCLEOTIDE SEQUENCE</scope>
    <source>
        <strain evidence="4">PCE-S</strain>
    </source>
</reference>
<keyword evidence="1 4" id="KW-0489">Methyltransferase</keyword>
<feature type="domain" description="Methyltransferase" evidence="3">
    <location>
        <begin position="45"/>
        <end position="139"/>
    </location>
</feature>
<dbReference type="PATRIC" id="fig|49338.4.peg.5062"/>
<dbReference type="Gene3D" id="3.40.50.150">
    <property type="entry name" value="Vaccinia Virus protein VP39"/>
    <property type="match status" value="1"/>
</dbReference>
<accession>A0A098B8A9</accession>
<organism evidence="4">
    <name type="scientific">Desulfitobacterium hafniense</name>
    <name type="common">Desulfitobacterium frappieri</name>
    <dbReference type="NCBI Taxonomy" id="49338"/>
    <lineage>
        <taxon>Bacteria</taxon>
        <taxon>Bacillati</taxon>
        <taxon>Bacillota</taxon>
        <taxon>Clostridia</taxon>
        <taxon>Eubacteriales</taxon>
        <taxon>Desulfitobacteriaceae</taxon>
        <taxon>Desulfitobacterium</taxon>
    </lineage>
</organism>